<dbReference type="CDD" id="cd00077">
    <property type="entry name" value="HDc"/>
    <property type="match status" value="1"/>
</dbReference>
<evidence type="ECO:0000313" key="2">
    <source>
        <dbReference type="EMBL" id="AZR07050.1"/>
    </source>
</evidence>
<protein>
    <submittedName>
        <fullName evidence="2">HD domain-containing protein</fullName>
    </submittedName>
</protein>
<evidence type="ECO:0000313" key="3">
    <source>
        <dbReference type="Proteomes" id="UP000275951"/>
    </source>
</evidence>
<dbReference type="InterPro" id="IPR003607">
    <property type="entry name" value="HD/PDEase_dom"/>
</dbReference>
<dbReference type="Proteomes" id="UP000275951">
    <property type="component" value="Chromosome"/>
</dbReference>
<dbReference type="Pfam" id="PF01966">
    <property type="entry name" value="HD"/>
    <property type="match status" value="1"/>
</dbReference>
<reference evidence="2 3" key="1">
    <citation type="submission" date="2018-11" db="EMBL/GenBank/DDBJ databases">
        <title>Multidrug-resistant genes are associated with an 42-kb island TGI1 carrying a complex class 1 integron in a Trueperella pyogenes.</title>
        <authorList>
            <person name="Dong W."/>
        </authorList>
    </citation>
    <scope>NUCLEOTIDE SEQUENCE [LARGE SCALE GENOMIC DNA]</scope>
    <source>
        <strain evidence="2 3">TP4</strain>
    </source>
</reference>
<gene>
    <name evidence="2" type="ORF">EBQ10_06900</name>
</gene>
<accession>A0A3Q9GMC1</accession>
<evidence type="ECO:0000259" key="1">
    <source>
        <dbReference type="PROSITE" id="PS51831"/>
    </source>
</evidence>
<dbReference type="InterPro" id="IPR006674">
    <property type="entry name" value="HD_domain"/>
</dbReference>
<dbReference type="EMBL" id="CP033905">
    <property type="protein sequence ID" value="AZR07050.1"/>
    <property type="molecule type" value="Genomic_DNA"/>
</dbReference>
<sequence length="235" mass="26303">MRKLRLRALEGEHVTATPDFEAAKVFLFKHLAASRASEGARRYRYEHCLRVARIGRRVAQAAGLDVAALELGCLLHDIGKYDAAVPVDHGRAGALVAKDYFAQAGFTAPVADEIVQGIAMHVDGRCNPRDDEGTDRDAAGRPYLTFVGEPSVLARSIGDCDNIDRFSTYRIADTLRYVDFMNKTTAQQREFAADYLNNLRQQYDYACSTTPAHEMWIANLDHQWEFFTKLQAELG</sequence>
<dbReference type="InterPro" id="IPR006675">
    <property type="entry name" value="HDIG_dom"/>
</dbReference>
<dbReference type="NCBIfam" id="TIGR00277">
    <property type="entry name" value="HDIG"/>
    <property type="match status" value="1"/>
</dbReference>
<dbReference type="Gene3D" id="1.10.3210.10">
    <property type="entry name" value="Hypothetical protein af1432"/>
    <property type="match status" value="1"/>
</dbReference>
<dbReference type="SMART" id="SM00471">
    <property type="entry name" value="HDc"/>
    <property type="match status" value="1"/>
</dbReference>
<dbReference type="AlphaFoldDB" id="A0A3Q9GMC1"/>
<name>A0A3Q9GMC1_9ACTO</name>
<feature type="domain" description="HD" evidence="1">
    <location>
        <begin position="44"/>
        <end position="163"/>
    </location>
</feature>
<proteinExistence type="predicted"/>
<dbReference type="SUPFAM" id="SSF109604">
    <property type="entry name" value="HD-domain/PDEase-like"/>
    <property type="match status" value="1"/>
</dbReference>
<dbReference type="PROSITE" id="PS51831">
    <property type="entry name" value="HD"/>
    <property type="match status" value="1"/>
</dbReference>
<organism evidence="2 3">
    <name type="scientific">Trueperella pyogenes</name>
    <dbReference type="NCBI Taxonomy" id="1661"/>
    <lineage>
        <taxon>Bacteria</taxon>
        <taxon>Bacillati</taxon>
        <taxon>Actinomycetota</taxon>
        <taxon>Actinomycetes</taxon>
        <taxon>Actinomycetales</taxon>
        <taxon>Actinomycetaceae</taxon>
        <taxon>Trueperella</taxon>
    </lineage>
</organism>